<organism evidence="1 2">
    <name type="scientific">Brassica napus</name>
    <name type="common">Rape</name>
    <dbReference type="NCBI Taxonomy" id="3708"/>
    <lineage>
        <taxon>Eukaryota</taxon>
        <taxon>Viridiplantae</taxon>
        <taxon>Streptophyta</taxon>
        <taxon>Embryophyta</taxon>
        <taxon>Tracheophyta</taxon>
        <taxon>Spermatophyta</taxon>
        <taxon>Magnoliopsida</taxon>
        <taxon>eudicotyledons</taxon>
        <taxon>Gunneridae</taxon>
        <taxon>Pentapetalae</taxon>
        <taxon>rosids</taxon>
        <taxon>malvids</taxon>
        <taxon>Brassicales</taxon>
        <taxon>Brassicaceae</taxon>
        <taxon>Brassiceae</taxon>
        <taxon>Brassica</taxon>
    </lineage>
</organism>
<evidence type="ECO:0000313" key="1">
    <source>
        <dbReference type="EMBL" id="KAH0906463.1"/>
    </source>
</evidence>
<comment type="caution">
    <text evidence="1">The sequence shown here is derived from an EMBL/GenBank/DDBJ whole genome shotgun (WGS) entry which is preliminary data.</text>
</comment>
<protein>
    <submittedName>
        <fullName evidence="1">Uncharacterized protein</fullName>
    </submittedName>
</protein>
<evidence type="ECO:0000313" key="2">
    <source>
        <dbReference type="Proteomes" id="UP000824890"/>
    </source>
</evidence>
<reference evidence="1 2" key="1">
    <citation type="submission" date="2021-05" db="EMBL/GenBank/DDBJ databases">
        <title>Genome Assembly of Synthetic Allotetraploid Brassica napus Reveals Homoeologous Exchanges between Subgenomes.</title>
        <authorList>
            <person name="Davis J.T."/>
        </authorList>
    </citation>
    <scope>NUCLEOTIDE SEQUENCE [LARGE SCALE GENOMIC DNA]</scope>
    <source>
        <strain evidence="2">cv. Da-Ae</strain>
        <tissue evidence="1">Seedling</tissue>
    </source>
</reference>
<name>A0ABQ8BNV4_BRANA</name>
<sequence length="66" mass="7500">MLSAMAGHYMVIPGEWTSTNSLWNFAIDKKKMSRIVPVRPNMSLLELQNNVTKDSFTFTDPPLQLS</sequence>
<accession>A0ABQ8BNV4</accession>
<dbReference type="Proteomes" id="UP000824890">
    <property type="component" value="Unassembled WGS sequence"/>
</dbReference>
<proteinExistence type="predicted"/>
<gene>
    <name evidence="1" type="ORF">HID58_038290</name>
</gene>
<keyword evidence="2" id="KW-1185">Reference proteome</keyword>
<dbReference type="EMBL" id="JAGKQM010000010">
    <property type="protein sequence ID" value="KAH0906463.1"/>
    <property type="molecule type" value="Genomic_DNA"/>
</dbReference>